<dbReference type="PANTHER" id="PTHR46797:SF1">
    <property type="entry name" value="METHYLPHOSPHONATE SYNTHASE"/>
    <property type="match status" value="1"/>
</dbReference>
<evidence type="ECO:0000256" key="1">
    <source>
        <dbReference type="ARBA" id="ARBA00023125"/>
    </source>
</evidence>
<dbReference type="eggNOG" id="COG1396">
    <property type="taxonomic scope" value="Bacteria"/>
</dbReference>
<feature type="domain" description="HTH cro/C1-type" evidence="2">
    <location>
        <begin position="5"/>
        <end position="59"/>
    </location>
</feature>
<dbReference type="SMART" id="SM00530">
    <property type="entry name" value="HTH_XRE"/>
    <property type="match status" value="1"/>
</dbReference>
<dbReference type="GO" id="GO:0003700">
    <property type="term" value="F:DNA-binding transcription factor activity"/>
    <property type="evidence" value="ECO:0007669"/>
    <property type="project" value="TreeGrafter"/>
</dbReference>
<dbReference type="SUPFAM" id="SSF47413">
    <property type="entry name" value="lambda repressor-like DNA-binding domains"/>
    <property type="match status" value="1"/>
</dbReference>
<dbReference type="KEGG" id="nso:NIASO_00780"/>
<dbReference type="InterPro" id="IPR001387">
    <property type="entry name" value="Cro/C1-type_HTH"/>
</dbReference>
<dbReference type="EMBL" id="CP007035">
    <property type="protein sequence ID" value="AHF14121.1"/>
    <property type="molecule type" value="Genomic_DNA"/>
</dbReference>
<dbReference type="GO" id="GO:0005829">
    <property type="term" value="C:cytosol"/>
    <property type="evidence" value="ECO:0007669"/>
    <property type="project" value="TreeGrafter"/>
</dbReference>
<protein>
    <submittedName>
        <fullName evidence="3">XRE family transcriptional regulator</fullName>
    </submittedName>
</protein>
<reference evidence="3 4" key="1">
    <citation type="submission" date="2013-12" db="EMBL/GenBank/DDBJ databases">
        <authorList>
            <consortium name="DOE Joint Genome Institute"/>
            <person name="Eisen J."/>
            <person name="Huntemann M."/>
            <person name="Han J."/>
            <person name="Chen A."/>
            <person name="Kyrpides N."/>
            <person name="Mavromatis K."/>
            <person name="Markowitz V."/>
            <person name="Palaniappan K."/>
            <person name="Ivanova N."/>
            <person name="Schaumberg A."/>
            <person name="Pati A."/>
            <person name="Liolios K."/>
            <person name="Nordberg H.P."/>
            <person name="Cantor M.N."/>
            <person name="Hua S.X."/>
            <person name="Woyke T."/>
        </authorList>
    </citation>
    <scope>NUCLEOTIDE SEQUENCE [LARGE SCALE GENOMIC DNA]</scope>
    <source>
        <strain evidence="4">DSM 19437</strain>
    </source>
</reference>
<accession>W0EYE9</accession>
<gene>
    <name evidence="3" type="ORF">NIASO_00780</name>
</gene>
<dbReference type="InterPro" id="IPR050807">
    <property type="entry name" value="TransReg_Diox_bact_type"/>
</dbReference>
<dbReference type="Pfam" id="PF12844">
    <property type="entry name" value="HTH_19"/>
    <property type="match status" value="1"/>
</dbReference>
<proteinExistence type="predicted"/>
<dbReference type="GO" id="GO:0003677">
    <property type="term" value="F:DNA binding"/>
    <property type="evidence" value="ECO:0007669"/>
    <property type="project" value="UniProtKB-KW"/>
</dbReference>
<keyword evidence="4" id="KW-1185">Reference proteome</keyword>
<name>W0EYE9_9BACT</name>
<evidence type="ECO:0000313" key="3">
    <source>
        <dbReference type="EMBL" id="AHF14121.1"/>
    </source>
</evidence>
<keyword evidence="1" id="KW-0238">DNA-binding</keyword>
<dbReference type="CDD" id="cd00093">
    <property type="entry name" value="HTH_XRE"/>
    <property type="match status" value="1"/>
</dbReference>
<dbReference type="PROSITE" id="PS50943">
    <property type="entry name" value="HTH_CROC1"/>
    <property type="match status" value="1"/>
</dbReference>
<dbReference type="PANTHER" id="PTHR46797">
    <property type="entry name" value="HTH-TYPE TRANSCRIPTIONAL REGULATOR"/>
    <property type="match status" value="1"/>
</dbReference>
<dbReference type="AlphaFoldDB" id="W0EYE9"/>
<sequence length="64" mass="7454">MGERLRKLREQKKLTQLDMEINSGINRTEISRIENGQKNIEFLTLVKLAIALDAELEDFFSESE</sequence>
<dbReference type="HOGENOM" id="CLU_066192_29_2_10"/>
<organism evidence="3 4">
    <name type="scientific">Niabella soli DSM 19437</name>
    <dbReference type="NCBI Taxonomy" id="929713"/>
    <lineage>
        <taxon>Bacteria</taxon>
        <taxon>Pseudomonadati</taxon>
        <taxon>Bacteroidota</taxon>
        <taxon>Chitinophagia</taxon>
        <taxon>Chitinophagales</taxon>
        <taxon>Chitinophagaceae</taxon>
        <taxon>Niabella</taxon>
    </lineage>
</organism>
<dbReference type="Gene3D" id="1.10.260.40">
    <property type="entry name" value="lambda repressor-like DNA-binding domains"/>
    <property type="match status" value="1"/>
</dbReference>
<evidence type="ECO:0000259" key="2">
    <source>
        <dbReference type="PROSITE" id="PS50943"/>
    </source>
</evidence>
<evidence type="ECO:0000313" key="4">
    <source>
        <dbReference type="Proteomes" id="UP000003586"/>
    </source>
</evidence>
<dbReference type="InterPro" id="IPR010982">
    <property type="entry name" value="Lambda_DNA-bd_dom_sf"/>
</dbReference>
<dbReference type="Proteomes" id="UP000003586">
    <property type="component" value="Chromosome"/>
</dbReference>